<protein>
    <submittedName>
        <fullName evidence="1">Uncharacterized protein</fullName>
    </submittedName>
</protein>
<evidence type="ECO:0000313" key="1">
    <source>
        <dbReference type="EMBL" id="KAH0618587.1"/>
    </source>
</evidence>
<organism evidence="1 2">
    <name type="scientific">Phrynosoma platyrhinos</name>
    <name type="common">Desert horned lizard</name>
    <dbReference type="NCBI Taxonomy" id="52577"/>
    <lineage>
        <taxon>Eukaryota</taxon>
        <taxon>Metazoa</taxon>
        <taxon>Chordata</taxon>
        <taxon>Craniata</taxon>
        <taxon>Vertebrata</taxon>
        <taxon>Euteleostomi</taxon>
        <taxon>Lepidosauria</taxon>
        <taxon>Squamata</taxon>
        <taxon>Bifurcata</taxon>
        <taxon>Unidentata</taxon>
        <taxon>Episquamata</taxon>
        <taxon>Toxicofera</taxon>
        <taxon>Iguania</taxon>
        <taxon>Phrynosomatidae</taxon>
        <taxon>Phrynosomatinae</taxon>
        <taxon>Phrynosoma</taxon>
    </lineage>
</organism>
<dbReference type="EMBL" id="JAIPUX010005289">
    <property type="protein sequence ID" value="KAH0618587.1"/>
    <property type="molecule type" value="Genomic_DNA"/>
</dbReference>
<proteinExistence type="predicted"/>
<accession>A0ABQ7SMQ6</accession>
<dbReference type="Proteomes" id="UP000826234">
    <property type="component" value="Unassembled WGS sequence"/>
</dbReference>
<sequence length="143" mass="15835">MVFCMKCPSMGRKGVLAAVLCALAVIALACIALTVSLVVNRKPTQQGIGLRLLGIWSQWRFYPNAVEIGCICFCTISCLDLDFFFPDTGVQPIFCTGGDMLDYLLSLKRIDRKDGLLVTWYHAANKKSEMEEALKSKTSFLSL</sequence>
<reference evidence="1 2" key="1">
    <citation type="journal article" date="2022" name="Gigascience">
        <title>A chromosome-level genome assembly and annotation of the desert horned lizard, Phrynosoma platyrhinos, provides insight into chromosomal rearrangements among reptiles.</title>
        <authorList>
            <person name="Koochekian N."/>
            <person name="Ascanio A."/>
            <person name="Farleigh K."/>
            <person name="Card D.C."/>
            <person name="Schield D.R."/>
            <person name="Castoe T.A."/>
            <person name="Jezkova T."/>
        </authorList>
    </citation>
    <scope>NUCLEOTIDE SEQUENCE [LARGE SCALE GENOMIC DNA]</scope>
    <source>
        <strain evidence="1">NK-2021</strain>
    </source>
</reference>
<evidence type="ECO:0000313" key="2">
    <source>
        <dbReference type="Proteomes" id="UP000826234"/>
    </source>
</evidence>
<comment type="caution">
    <text evidence="1">The sequence shown here is derived from an EMBL/GenBank/DDBJ whole genome shotgun (WGS) entry which is preliminary data.</text>
</comment>
<keyword evidence="2" id="KW-1185">Reference proteome</keyword>
<name>A0ABQ7SMQ6_PHRPL</name>
<gene>
    <name evidence="1" type="ORF">JD844_017938</name>
</gene>
<dbReference type="PROSITE" id="PS51257">
    <property type="entry name" value="PROKAR_LIPOPROTEIN"/>
    <property type="match status" value="1"/>
</dbReference>